<proteinExistence type="inferred from homology"/>
<dbReference type="EC" id="3.6.1.7" evidence="2 5"/>
<evidence type="ECO:0000259" key="7">
    <source>
        <dbReference type="PROSITE" id="PS51160"/>
    </source>
</evidence>
<dbReference type="PANTHER" id="PTHR47268">
    <property type="entry name" value="ACYLPHOSPHATASE"/>
    <property type="match status" value="1"/>
</dbReference>
<feature type="active site" evidence="5">
    <location>
        <position position="18"/>
    </location>
</feature>
<dbReference type="SUPFAM" id="SSF54975">
    <property type="entry name" value="Acylphosphatase/BLUF domain-like"/>
    <property type="match status" value="1"/>
</dbReference>
<evidence type="ECO:0000256" key="4">
    <source>
        <dbReference type="ARBA" id="ARBA00047645"/>
    </source>
</evidence>
<dbReference type="PRINTS" id="PR00112">
    <property type="entry name" value="ACYLPHPHTASE"/>
</dbReference>
<dbReference type="Pfam" id="PF00708">
    <property type="entry name" value="Acylphosphatase"/>
    <property type="match status" value="1"/>
</dbReference>
<name>A0A4R8XVD0_9MICO</name>
<evidence type="ECO:0000256" key="6">
    <source>
        <dbReference type="RuleBase" id="RU004168"/>
    </source>
</evidence>
<organism evidence="8 9">
    <name type="scientific">Cryobacterium cheniae</name>
    <dbReference type="NCBI Taxonomy" id="1259262"/>
    <lineage>
        <taxon>Bacteria</taxon>
        <taxon>Bacillati</taxon>
        <taxon>Actinomycetota</taxon>
        <taxon>Actinomycetes</taxon>
        <taxon>Micrococcales</taxon>
        <taxon>Microbacteriaceae</taxon>
        <taxon>Cryobacterium</taxon>
    </lineage>
</organism>
<dbReference type="InterPro" id="IPR017968">
    <property type="entry name" value="Acylphosphatase_CS"/>
</dbReference>
<reference evidence="8 9" key="1">
    <citation type="submission" date="2019-03" db="EMBL/GenBank/DDBJ databases">
        <title>Genomics of glacier-inhabiting Cryobacterium strains.</title>
        <authorList>
            <person name="Liu Q."/>
            <person name="Xin Y.-H."/>
        </authorList>
    </citation>
    <scope>NUCLEOTIDE SEQUENCE [LARGE SCALE GENOMIC DNA]</scope>
    <source>
        <strain evidence="8 9">TMT2-48-2</strain>
    </source>
</reference>
<dbReference type="InterPro" id="IPR020456">
    <property type="entry name" value="Acylphosphatase"/>
</dbReference>
<dbReference type="EMBL" id="SOGN01000035">
    <property type="protein sequence ID" value="TFC81390.1"/>
    <property type="molecule type" value="Genomic_DNA"/>
</dbReference>
<feature type="domain" description="Acylphosphatase-like" evidence="7">
    <location>
        <begin position="3"/>
        <end position="89"/>
    </location>
</feature>
<evidence type="ECO:0000313" key="8">
    <source>
        <dbReference type="EMBL" id="TFC81390.1"/>
    </source>
</evidence>
<evidence type="ECO:0000256" key="1">
    <source>
        <dbReference type="ARBA" id="ARBA00005614"/>
    </source>
</evidence>
<dbReference type="PROSITE" id="PS00150">
    <property type="entry name" value="ACYLPHOSPHATASE_1"/>
    <property type="match status" value="1"/>
</dbReference>
<keyword evidence="5" id="KW-0378">Hydrolase</keyword>
<dbReference type="Proteomes" id="UP000298433">
    <property type="component" value="Unassembled WGS sequence"/>
</dbReference>
<dbReference type="AlphaFoldDB" id="A0A4R8XVD0"/>
<comment type="catalytic activity">
    <reaction evidence="4 5">
        <text>an acyl phosphate + H2O = a carboxylate + phosphate + H(+)</text>
        <dbReference type="Rhea" id="RHEA:14965"/>
        <dbReference type="ChEBI" id="CHEBI:15377"/>
        <dbReference type="ChEBI" id="CHEBI:15378"/>
        <dbReference type="ChEBI" id="CHEBI:29067"/>
        <dbReference type="ChEBI" id="CHEBI:43474"/>
        <dbReference type="ChEBI" id="CHEBI:59918"/>
        <dbReference type="EC" id="3.6.1.7"/>
    </reaction>
</comment>
<protein>
    <recommendedName>
        <fullName evidence="3 5">acylphosphatase</fullName>
        <ecNumber evidence="2 5">3.6.1.7</ecNumber>
    </recommendedName>
</protein>
<dbReference type="InterPro" id="IPR036046">
    <property type="entry name" value="Acylphosphatase-like_dom_sf"/>
</dbReference>
<keyword evidence="9" id="KW-1185">Reference proteome</keyword>
<evidence type="ECO:0000256" key="3">
    <source>
        <dbReference type="ARBA" id="ARBA00015991"/>
    </source>
</evidence>
<dbReference type="InterPro" id="IPR001792">
    <property type="entry name" value="Acylphosphatase-like_dom"/>
</dbReference>
<dbReference type="Gene3D" id="3.30.70.100">
    <property type="match status" value="1"/>
</dbReference>
<dbReference type="PANTHER" id="PTHR47268:SF4">
    <property type="entry name" value="ACYLPHOSPHATASE"/>
    <property type="match status" value="1"/>
</dbReference>
<comment type="caution">
    <text evidence="8">The sequence shown here is derived from an EMBL/GenBank/DDBJ whole genome shotgun (WGS) entry which is preliminary data.</text>
</comment>
<feature type="active site" evidence="5">
    <location>
        <position position="36"/>
    </location>
</feature>
<evidence type="ECO:0000256" key="2">
    <source>
        <dbReference type="ARBA" id="ARBA00012150"/>
    </source>
</evidence>
<dbReference type="OrthoDB" id="3182027at2"/>
<comment type="similarity">
    <text evidence="1 6">Belongs to the acylphosphatase family.</text>
</comment>
<accession>A0A4R8XVD0</accession>
<sequence>MVRKRAVVRGMVQGVGFRYYTQTEARRLGLAGFVLNRTDGTVEAELEGDAASVWVMLAWLQHGPPSAHVEAVDVATIPPLGETGFRIDF</sequence>
<dbReference type="GO" id="GO:0003998">
    <property type="term" value="F:acylphosphatase activity"/>
    <property type="evidence" value="ECO:0007669"/>
    <property type="project" value="UniProtKB-EC"/>
</dbReference>
<dbReference type="RefSeq" id="WP_134369819.1">
    <property type="nucleotide sequence ID" value="NZ_SOGN01000035.1"/>
</dbReference>
<gene>
    <name evidence="8" type="ORF">E3T23_07950</name>
</gene>
<dbReference type="PROSITE" id="PS51160">
    <property type="entry name" value="ACYLPHOSPHATASE_3"/>
    <property type="match status" value="1"/>
</dbReference>
<evidence type="ECO:0000313" key="9">
    <source>
        <dbReference type="Proteomes" id="UP000298433"/>
    </source>
</evidence>
<evidence type="ECO:0000256" key="5">
    <source>
        <dbReference type="PROSITE-ProRule" id="PRU00520"/>
    </source>
</evidence>